<accession>A0AC34Q1G5</accession>
<sequence>MDSQEKNEKTPDALAVQLVGSVDRGNYGIAYDLKTGKIWKRFNLDGQIEEIMSWGVIYKLLMKECPPYVVKSLFFNVFNVVGAERFHGVPSGFVLVFGMVVGRLFRIFGSDKVVINKFRSPSEENKGEYLEVSGEYLSKVYAGEEYFNDYDCFVGNVCFEKFELVCGSSSIVLPVQFKRVPFTMKKKIKFTKCKEVKLLTSFDNVIFFYPPIQGKRLLFSSNVDINDEVVIVTLQQDKHMNYFFKIEKDNDEKTLITSSRPLDEWEDDRPRVIVAKSHCCAGYYKDGLLWELKDANGNENIPFKISFGKEIYIGAAASNHDEQLNIDLDVLINQSSLKKWMNKNPNAFIIDSGEVKFLIKTCDGIRKVSPEMILAIFIKSVGRKT</sequence>
<dbReference type="Proteomes" id="UP000887576">
    <property type="component" value="Unplaced"/>
</dbReference>
<organism evidence="1 2">
    <name type="scientific">Panagrolaimus sp. JU765</name>
    <dbReference type="NCBI Taxonomy" id="591449"/>
    <lineage>
        <taxon>Eukaryota</taxon>
        <taxon>Metazoa</taxon>
        <taxon>Ecdysozoa</taxon>
        <taxon>Nematoda</taxon>
        <taxon>Chromadorea</taxon>
        <taxon>Rhabditida</taxon>
        <taxon>Tylenchina</taxon>
        <taxon>Panagrolaimomorpha</taxon>
        <taxon>Panagrolaimoidea</taxon>
        <taxon>Panagrolaimidae</taxon>
        <taxon>Panagrolaimus</taxon>
    </lineage>
</organism>
<evidence type="ECO:0000313" key="1">
    <source>
        <dbReference type="Proteomes" id="UP000887576"/>
    </source>
</evidence>
<protein>
    <submittedName>
        <fullName evidence="2">Uncharacterized protein</fullName>
    </submittedName>
</protein>
<reference evidence="2" key="1">
    <citation type="submission" date="2022-11" db="UniProtKB">
        <authorList>
            <consortium name="WormBaseParasite"/>
        </authorList>
    </citation>
    <scope>IDENTIFICATION</scope>
</reference>
<name>A0AC34Q1G5_9BILA</name>
<evidence type="ECO:0000313" key="2">
    <source>
        <dbReference type="WBParaSite" id="JU765_v2.g11967.t1"/>
    </source>
</evidence>
<dbReference type="WBParaSite" id="JU765_v2.g11967.t1">
    <property type="protein sequence ID" value="JU765_v2.g11967.t1"/>
    <property type="gene ID" value="JU765_v2.g11967"/>
</dbReference>
<proteinExistence type="predicted"/>